<evidence type="ECO:0000313" key="1">
    <source>
        <dbReference type="EMBL" id="ACL46702.1"/>
    </source>
</evidence>
<protein>
    <submittedName>
        <fullName evidence="1">Uncharacterized protein</fullName>
    </submittedName>
</protein>
<dbReference type="KEGG" id="cyn:Cyan7425_4392"/>
<sequence>MMDKTTAAVAIVLVSLAVHVKPGLAQSPGEIIKDLLKNPGGVIPNLPVKRTAEPPIDNSDGSITRAMNLARQAAEKANGGLNNYRAEPSMYGPSEKSPFVYNPKTNTLTFTFLGGRPAQPPTIQSIVTVARDGSSVVMDYNGPIRTAN</sequence>
<gene>
    <name evidence="1" type="ordered locus">Cyan7425_4392</name>
</gene>
<proteinExistence type="predicted"/>
<name>B8HYP8_CYAP4</name>
<accession>B8HYP8</accession>
<organism evidence="1">
    <name type="scientific">Cyanothece sp. (strain PCC 7425 / ATCC 29141)</name>
    <dbReference type="NCBI Taxonomy" id="395961"/>
    <lineage>
        <taxon>Bacteria</taxon>
        <taxon>Bacillati</taxon>
        <taxon>Cyanobacteriota</taxon>
        <taxon>Cyanophyceae</taxon>
        <taxon>Gomontiellales</taxon>
        <taxon>Cyanothecaceae</taxon>
        <taxon>Cyanothece</taxon>
    </lineage>
</organism>
<dbReference type="EMBL" id="CP001344">
    <property type="protein sequence ID" value="ACL46702.1"/>
    <property type="molecule type" value="Genomic_DNA"/>
</dbReference>
<dbReference type="eggNOG" id="ENOG50332FX">
    <property type="taxonomic scope" value="Bacteria"/>
</dbReference>
<dbReference type="AlphaFoldDB" id="B8HYP8"/>
<reference evidence="1" key="1">
    <citation type="submission" date="2009-01" db="EMBL/GenBank/DDBJ databases">
        <title>Complete sequence of chromosome Cyanothece sp. PCC 7425.</title>
        <authorList>
            <consortium name="US DOE Joint Genome Institute"/>
            <person name="Lucas S."/>
            <person name="Copeland A."/>
            <person name="Lapidus A."/>
            <person name="Glavina del Rio T."/>
            <person name="Dalin E."/>
            <person name="Tice H."/>
            <person name="Bruce D."/>
            <person name="Goodwin L."/>
            <person name="Pitluck S."/>
            <person name="Sims D."/>
            <person name="Meineke L."/>
            <person name="Brettin T."/>
            <person name="Detter J.C."/>
            <person name="Han C."/>
            <person name="Larimer F."/>
            <person name="Land M."/>
            <person name="Hauser L."/>
            <person name="Kyrpides N."/>
            <person name="Ovchinnikova G."/>
            <person name="Liberton M."/>
            <person name="Stoeckel J."/>
            <person name="Banerjee A."/>
            <person name="Singh A."/>
            <person name="Page L."/>
            <person name="Sato H."/>
            <person name="Zhao L."/>
            <person name="Sherman L."/>
            <person name="Pakrasi H."/>
            <person name="Richardson P."/>
        </authorList>
    </citation>
    <scope>NUCLEOTIDE SEQUENCE</scope>
    <source>
        <strain evidence="1">PCC 7425</strain>
    </source>
</reference>
<dbReference type="HOGENOM" id="CLU_1755818_0_0_3"/>
<dbReference type="STRING" id="395961.Cyan7425_4392"/>